<sequence>MKTQLFSWMKGQNDILDDNFGNLPIISAPMFKLDQNKPPLRTNVPKALQNLLKHEDYYVVEHWLKQH</sequence>
<protein>
    <submittedName>
        <fullName evidence="1">Uncharacterized protein</fullName>
    </submittedName>
</protein>
<dbReference type="EMBL" id="JAWDIO010000001">
    <property type="protein sequence ID" value="MDU0352528.1"/>
    <property type="molecule type" value="Genomic_DNA"/>
</dbReference>
<keyword evidence="2" id="KW-1185">Reference proteome</keyword>
<proteinExistence type="predicted"/>
<organism evidence="1 2">
    <name type="scientific">Paraglaciecola aquimarina</name>
    <dbReference type="NCBI Taxonomy" id="1235557"/>
    <lineage>
        <taxon>Bacteria</taxon>
        <taxon>Pseudomonadati</taxon>
        <taxon>Pseudomonadota</taxon>
        <taxon>Gammaproteobacteria</taxon>
        <taxon>Alteromonadales</taxon>
        <taxon>Alteromonadaceae</taxon>
        <taxon>Paraglaciecola</taxon>
    </lineage>
</organism>
<accession>A0ABU3SR99</accession>
<gene>
    <name evidence="1" type="ORF">RS130_00170</name>
</gene>
<dbReference type="Proteomes" id="UP001247805">
    <property type="component" value="Unassembled WGS sequence"/>
</dbReference>
<comment type="caution">
    <text evidence="1">The sequence shown here is derived from an EMBL/GenBank/DDBJ whole genome shotgun (WGS) entry which is preliminary data.</text>
</comment>
<name>A0ABU3SR99_9ALTE</name>
<evidence type="ECO:0000313" key="1">
    <source>
        <dbReference type="EMBL" id="MDU0352528.1"/>
    </source>
</evidence>
<reference evidence="1 2" key="1">
    <citation type="submission" date="2023-10" db="EMBL/GenBank/DDBJ databases">
        <title>Glaciecola aquimarina strain GGW-M5 nov., isolated from a coastal seawater.</title>
        <authorList>
            <person name="Bayburt H."/>
            <person name="Kim J.M."/>
            <person name="Choi B.J."/>
            <person name="Jeon C.O."/>
        </authorList>
    </citation>
    <scope>NUCLEOTIDE SEQUENCE [LARGE SCALE GENOMIC DNA]</scope>
    <source>
        <strain evidence="1 2">KCTC 32108</strain>
    </source>
</reference>
<dbReference type="RefSeq" id="WP_316024244.1">
    <property type="nucleotide sequence ID" value="NZ_JAWDIO010000001.1"/>
</dbReference>
<evidence type="ECO:0000313" key="2">
    <source>
        <dbReference type="Proteomes" id="UP001247805"/>
    </source>
</evidence>